<organism evidence="1">
    <name type="scientific">Mediterraneibacter gnavus</name>
    <name type="common">Ruminococcus gnavus</name>
    <dbReference type="NCBI Taxonomy" id="33038"/>
    <lineage>
        <taxon>Bacteria</taxon>
        <taxon>Bacillati</taxon>
        <taxon>Bacillota</taxon>
        <taxon>Clostridia</taxon>
        <taxon>Lachnospirales</taxon>
        <taxon>Lachnospiraceae</taxon>
        <taxon>Mediterraneibacter</taxon>
    </lineage>
</organism>
<evidence type="ECO:0000313" key="1">
    <source>
        <dbReference type="EMBL" id="VYU46098.1"/>
    </source>
</evidence>
<gene>
    <name evidence="1" type="ORF">RGLFYP36_01645</name>
</gene>
<sequence length="39" mass="4745">MGKQKVFSKESLMLSQNKNKEQVCRYLEIRQTCFFMQKN</sequence>
<reference evidence="1" key="1">
    <citation type="submission" date="2019-11" db="EMBL/GenBank/DDBJ databases">
        <authorList>
            <person name="Feng L."/>
        </authorList>
    </citation>
    <scope>NUCLEOTIDE SEQUENCE</scope>
    <source>
        <strain evidence="1">RgnavusLFYP36</strain>
    </source>
</reference>
<protein>
    <submittedName>
        <fullName evidence="1">Uncharacterized protein</fullName>
    </submittedName>
</protein>
<dbReference type="EMBL" id="CACRUU010000083">
    <property type="protein sequence ID" value="VYU46098.1"/>
    <property type="molecule type" value="Genomic_DNA"/>
</dbReference>
<dbReference type="AlphaFoldDB" id="A0A6N3F1X6"/>
<accession>A0A6N3F1X6</accession>
<name>A0A6N3F1X6_MEDGN</name>
<proteinExistence type="predicted"/>